<protein>
    <recommendedName>
        <fullName evidence="9">Periplasmic chaperone PpiD</fullName>
    </recommendedName>
    <alternativeName>
        <fullName evidence="10">Periplasmic folding chaperone</fullName>
    </alternativeName>
</protein>
<dbReference type="SUPFAM" id="SSF109998">
    <property type="entry name" value="Triger factor/SurA peptide-binding domain-like"/>
    <property type="match status" value="1"/>
</dbReference>
<dbReference type="PROSITE" id="PS50198">
    <property type="entry name" value="PPIC_PPIASE_2"/>
    <property type="match status" value="1"/>
</dbReference>
<keyword evidence="15" id="KW-1185">Reference proteome</keyword>
<dbReference type="Proteomes" id="UP001165524">
    <property type="component" value="Unassembled WGS sequence"/>
</dbReference>
<accession>A0ABT0E3S5</accession>
<dbReference type="Pfam" id="PF13624">
    <property type="entry name" value="SurA_N_3"/>
    <property type="match status" value="1"/>
</dbReference>
<evidence type="ECO:0000256" key="6">
    <source>
        <dbReference type="ARBA" id="ARBA00023136"/>
    </source>
</evidence>
<evidence type="ECO:0000256" key="12">
    <source>
        <dbReference type="SAM" id="Phobius"/>
    </source>
</evidence>
<comment type="subcellular location">
    <subcellularLocation>
        <location evidence="1">Cell inner membrane</location>
        <topology evidence="1">Single-pass type II membrane protein</topology>
        <orientation evidence="1">Periplasmic side</orientation>
    </subcellularLocation>
</comment>
<evidence type="ECO:0000256" key="10">
    <source>
        <dbReference type="ARBA" id="ARBA00042775"/>
    </source>
</evidence>
<dbReference type="Pfam" id="PF00639">
    <property type="entry name" value="Rotamase"/>
    <property type="match status" value="1"/>
</dbReference>
<dbReference type="InterPro" id="IPR027304">
    <property type="entry name" value="Trigger_fact/SurA_dom_sf"/>
</dbReference>
<keyword evidence="2" id="KW-1003">Cell membrane</keyword>
<keyword evidence="6 12" id="KW-0472">Membrane</keyword>
<organism evidence="14 15">
    <name type="scientific">Alcanivorax quisquiliarum</name>
    <dbReference type="NCBI Taxonomy" id="2933565"/>
    <lineage>
        <taxon>Bacteria</taxon>
        <taxon>Pseudomonadati</taxon>
        <taxon>Pseudomonadota</taxon>
        <taxon>Gammaproteobacteria</taxon>
        <taxon>Oceanospirillales</taxon>
        <taxon>Alcanivoracaceae</taxon>
        <taxon>Alcanivorax</taxon>
    </lineage>
</organism>
<evidence type="ECO:0000259" key="13">
    <source>
        <dbReference type="PROSITE" id="PS50198"/>
    </source>
</evidence>
<dbReference type="RefSeq" id="WP_246947688.1">
    <property type="nucleotide sequence ID" value="NZ_JALKII010000001.1"/>
</dbReference>
<proteinExistence type="inferred from homology"/>
<dbReference type="PANTHER" id="PTHR47529:SF1">
    <property type="entry name" value="PERIPLASMIC CHAPERONE PPID"/>
    <property type="match status" value="1"/>
</dbReference>
<reference evidence="14" key="1">
    <citation type="submission" date="2022-04" db="EMBL/GenBank/DDBJ databases">
        <title>Alcanivorax sp. CY1518 draft genome sequence.</title>
        <authorList>
            <person name="Zhao G."/>
            <person name="An M."/>
        </authorList>
    </citation>
    <scope>NUCLEOTIDE SEQUENCE</scope>
    <source>
        <strain evidence="14">CY1518</strain>
    </source>
</reference>
<sequence length="638" mass="70500">MQGFRNFLRGTGGKILLAAIILPFIISAFYGYFTGGGGGDVVARVEGNDIYRAVVDDRVQRTRLALRQQSPELDPQLLDNFINPGMVLQGMVNNVLVLTAASDAGMVISDEQAGRTILQIPEFHDQNGRFSQQQFDRTVRTMGQTPSGYMSLLRDEMLMNQFRAGYEDTAFGLPYELEDLRRLGEQRRDISYIRISAESLVPEFDISDEQVEAFYHSTPEDFIRPPEYQLEYIDLSRSAYLDDVQLTEEQLREEYEVREQMFRNVAEQQERRRVSHILLTGGDDMLARAEALREQIVGGAEFAELAREHSDDAASASLGGVLGLVGRGDLPASLDQVAFTLEEGEVSQPIATDDGVHLLVVTSINRRTLPTFDAMRDEIEEELKVARAEMRLSEDVRQLEELAFEHADLSVPAETLGVSLQKTPFFPLGQPVDIAAEPAVRRALSDRAVLEGERNSALIELGQGRYVVVRVAGSRPEEEIPLVEVREDIARHLALAAAQARLDELAAEGEAALAEGADLARLAGLWRQDVISAENLERGGSQPETELVERVFRLPRPAADSQPAVQIVRMGNGDLAAISLDSVRDGNPQGLTAAQRAAALGQLGELAGAASFRQVVTLLREEGDVRIYNERLMGEIED</sequence>
<dbReference type="InterPro" id="IPR052029">
    <property type="entry name" value="PpiD_chaperone"/>
</dbReference>
<dbReference type="InterPro" id="IPR046357">
    <property type="entry name" value="PPIase_dom_sf"/>
</dbReference>
<dbReference type="SUPFAM" id="SSF54534">
    <property type="entry name" value="FKBP-like"/>
    <property type="match status" value="1"/>
</dbReference>
<dbReference type="Gene3D" id="1.10.4030.10">
    <property type="entry name" value="Porin chaperone SurA, peptide-binding domain"/>
    <property type="match status" value="1"/>
</dbReference>
<evidence type="ECO:0000256" key="5">
    <source>
        <dbReference type="ARBA" id="ARBA00022989"/>
    </source>
</evidence>
<evidence type="ECO:0000256" key="1">
    <source>
        <dbReference type="ARBA" id="ARBA00004382"/>
    </source>
</evidence>
<evidence type="ECO:0000256" key="9">
    <source>
        <dbReference type="ARBA" id="ARBA00040743"/>
    </source>
</evidence>
<dbReference type="InterPro" id="IPR023058">
    <property type="entry name" value="PPIase_PpiC_CS"/>
</dbReference>
<keyword evidence="3" id="KW-0997">Cell inner membrane</keyword>
<evidence type="ECO:0000256" key="2">
    <source>
        <dbReference type="ARBA" id="ARBA00022475"/>
    </source>
</evidence>
<evidence type="ECO:0000256" key="11">
    <source>
        <dbReference type="PROSITE-ProRule" id="PRU00278"/>
    </source>
</evidence>
<dbReference type="EMBL" id="JALKII010000001">
    <property type="protein sequence ID" value="MCK0536461.1"/>
    <property type="molecule type" value="Genomic_DNA"/>
</dbReference>
<keyword evidence="11" id="KW-0413">Isomerase</keyword>
<feature type="domain" description="PpiC" evidence="13">
    <location>
        <begin position="269"/>
        <end position="363"/>
    </location>
</feature>
<dbReference type="Gene3D" id="3.10.50.40">
    <property type="match status" value="1"/>
</dbReference>
<keyword evidence="4 12" id="KW-0812">Transmembrane</keyword>
<gene>
    <name evidence="14" type="ORF">MU846_01915</name>
</gene>
<name>A0ABT0E3S5_9GAMM</name>
<comment type="similarity">
    <text evidence="8">Belongs to the PpiD chaperone family.</text>
</comment>
<feature type="transmembrane region" description="Helical" evidence="12">
    <location>
        <begin position="12"/>
        <end position="33"/>
    </location>
</feature>
<evidence type="ECO:0000256" key="7">
    <source>
        <dbReference type="ARBA" id="ARBA00023186"/>
    </source>
</evidence>
<evidence type="ECO:0000256" key="4">
    <source>
        <dbReference type="ARBA" id="ARBA00022692"/>
    </source>
</evidence>
<keyword evidence="11" id="KW-0697">Rotamase</keyword>
<comment type="caution">
    <text evidence="14">The sequence shown here is derived from an EMBL/GenBank/DDBJ whole genome shotgun (WGS) entry which is preliminary data.</text>
</comment>
<keyword evidence="7" id="KW-0143">Chaperone</keyword>
<evidence type="ECO:0000256" key="8">
    <source>
        <dbReference type="ARBA" id="ARBA00038408"/>
    </source>
</evidence>
<evidence type="ECO:0000256" key="3">
    <source>
        <dbReference type="ARBA" id="ARBA00022519"/>
    </source>
</evidence>
<evidence type="ECO:0000313" key="15">
    <source>
        <dbReference type="Proteomes" id="UP001165524"/>
    </source>
</evidence>
<evidence type="ECO:0000313" key="14">
    <source>
        <dbReference type="EMBL" id="MCK0536461.1"/>
    </source>
</evidence>
<dbReference type="PANTHER" id="PTHR47529">
    <property type="entry name" value="PEPTIDYL-PROLYL CIS-TRANS ISOMERASE D"/>
    <property type="match status" value="1"/>
</dbReference>
<dbReference type="PROSITE" id="PS01096">
    <property type="entry name" value="PPIC_PPIASE_1"/>
    <property type="match status" value="1"/>
</dbReference>
<dbReference type="InterPro" id="IPR000297">
    <property type="entry name" value="PPIase_PpiC"/>
</dbReference>
<keyword evidence="5 12" id="KW-1133">Transmembrane helix</keyword>